<comment type="caution">
    <text evidence="2">The sequence shown here is derived from an EMBL/GenBank/DDBJ whole genome shotgun (WGS) entry which is preliminary data.</text>
</comment>
<feature type="region of interest" description="Disordered" evidence="1">
    <location>
        <begin position="61"/>
        <end position="101"/>
    </location>
</feature>
<keyword evidence="3" id="KW-1185">Reference proteome</keyword>
<accession>A0ABV3US96</accession>
<gene>
    <name evidence="2" type="ORF">VVR64_01195</name>
</gene>
<dbReference type="GO" id="GO:0016787">
    <property type="term" value="F:hydrolase activity"/>
    <property type="evidence" value="ECO:0007669"/>
    <property type="project" value="UniProtKB-KW"/>
</dbReference>
<dbReference type="Gene3D" id="3.40.50.1820">
    <property type="entry name" value="alpha/beta hydrolase"/>
    <property type="match status" value="1"/>
</dbReference>
<evidence type="ECO:0000256" key="1">
    <source>
        <dbReference type="SAM" id="MobiDB-lite"/>
    </source>
</evidence>
<sequence>MTAAPPASPTSTDTATSTDTTGPGRLAGTRTGRGSRRRLAASLMALSLASVPLLAAPAMAQPAGPDGSVGSAGSSGSAGSAGSSAIGVGPEGIGQAPVDSPVVPAPAGTIRADFGAPGPHAITVTKEARACDDLIHDLYADVVEATMNVHERPSCYDTFPGGTDSHIGVQFYYPTGVAEGTVASAPLMILSPGVGANAGMIDRQARLYASHGYVVAMGYTLVNWFGYQVELAAKSAIDHSLDPASPLHGKIDFSRTMLVGQSAGGGSVARMGGLLDGALNGYRDVDFRTAGFVAIMPGPADCGTMSPPSSVPALFTIAEHESLVPWPLSRPAYDRHRGPAWWTVVKGTSHGSYLDDPKYTAYGALVLSLSTHVMGGGAPGTDGAQSAPDASAVYVGEDYRLASDPELMMTERKG</sequence>
<feature type="region of interest" description="Disordered" evidence="1">
    <location>
        <begin position="1"/>
        <end position="35"/>
    </location>
</feature>
<reference evidence="2 3" key="1">
    <citation type="journal article" date="2024" name="Fungal Genet. Biol.">
        <title>The porcine skin microbiome exhibits broad fungal antagonism.</title>
        <authorList>
            <person name="De La Cruz K.F."/>
            <person name="Townsend E.C."/>
            <person name="Alex Cheong J.Z."/>
            <person name="Salamzade R."/>
            <person name="Liu A."/>
            <person name="Sandstrom S."/>
            <person name="Davila E."/>
            <person name="Huang L."/>
            <person name="Xu K.H."/>
            <person name="Wu S.Y."/>
            <person name="Meudt J.J."/>
            <person name="Shanmuganayagam D."/>
            <person name="Gibson A.L.F."/>
            <person name="Kalan L.R."/>
        </authorList>
    </citation>
    <scope>NUCLEOTIDE SEQUENCE [LARGE SCALE GENOMIC DNA]</scope>
    <source>
        <strain evidence="2 3">LK2569</strain>
    </source>
</reference>
<protein>
    <submittedName>
        <fullName evidence="2">Alpha/beta hydrolase</fullName>
    </submittedName>
</protein>
<keyword evidence="2" id="KW-0378">Hydrolase</keyword>
<dbReference type="SUPFAM" id="SSF53474">
    <property type="entry name" value="alpha/beta-Hydrolases"/>
    <property type="match status" value="1"/>
</dbReference>
<feature type="compositionally biased region" description="Low complexity" evidence="1">
    <location>
        <begin position="1"/>
        <end position="32"/>
    </location>
</feature>
<dbReference type="InterPro" id="IPR029058">
    <property type="entry name" value="AB_hydrolase_fold"/>
</dbReference>
<evidence type="ECO:0000313" key="2">
    <source>
        <dbReference type="EMBL" id="MEX3527687.1"/>
    </source>
</evidence>
<organism evidence="2 3">
    <name type="scientific">Corynebacterium xerosis</name>
    <dbReference type="NCBI Taxonomy" id="1725"/>
    <lineage>
        <taxon>Bacteria</taxon>
        <taxon>Bacillati</taxon>
        <taxon>Actinomycetota</taxon>
        <taxon>Actinomycetes</taxon>
        <taxon>Mycobacteriales</taxon>
        <taxon>Corynebacteriaceae</taxon>
        <taxon>Corynebacterium</taxon>
    </lineage>
</organism>
<dbReference type="EMBL" id="JAYWMA010000001">
    <property type="protein sequence ID" value="MEX3527687.1"/>
    <property type="molecule type" value="Genomic_DNA"/>
</dbReference>
<name>A0ABV3US96_9CORY</name>
<feature type="compositionally biased region" description="Low complexity" evidence="1">
    <location>
        <begin position="61"/>
        <end position="88"/>
    </location>
</feature>
<evidence type="ECO:0000313" key="3">
    <source>
        <dbReference type="Proteomes" id="UP001558353"/>
    </source>
</evidence>
<dbReference type="RefSeq" id="WP_368521885.1">
    <property type="nucleotide sequence ID" value="NZ_JAYWMA010000001.1"/>
</dbReference>
<dbReference type="Proteomes" id="UP001558353">
    <property type="component" value="Unassembled WGS sequence"/>
</dbReference>
<proteinExistence type="predicted"/>